<keyword evidence="4 7" id="KW-0689">Ribosomal protein</keyword>
<dbReference type="PROSITE" id="PS00632">
    <property type="entry name" value="RIBOSOMAL_S4"/>
    <property type="match status" value="1"/>
</dbReference>
<dbReference type="NCBIfam" id="TIGR01017">
    <property type="entry name" value="rpsD_bact"/>
    <property type="match status" value="1"/>
</dbReference>
<feature type="domain" description="RNA-binding S4" evidence="9">
    <location>
        <begin position="98"/>
        <end position="162"/>
    </location>
</feature>
<dbReference type="PROSITE" id="PS50889">
    <property type="entry name" value="S4"/>
    <property type="match status" value="1"/>
</dbReference>
<dbReference type="InterPro" id="IPR018079">
    <property type="entry name" value="Ribosomal_uS4_CS"/>
</dbReference>
<keyword evidence="3 7" id="KW-0694">RNA-binding</keyword>
<evidence type="ECO:0000256" key="3">
    <source>
        <dbReference type="ARBA" id="ARBA00022884"/>
    </source>
</evidence>
<dbReference type="SMART" id="SM00363">
    <property type="entry name" value="S4"/>
    <property type="match status" value="1"/>
</dbReference>
<comment type="function">
    <text evidence="7">One of the primary rRNA binding proteins, it binds directly to 16S rRNA where it nucleates assembly of the body of the 30S subunit.</text>
</comment>
<evidence type="ECO:0000313" key="12">
    <source>
        <dbReference type="Proteomes" id="UP000262583"/>
    </source>
</evidence>
<evidence type="ECO:0000259" key="10">
    <source>
        <dbReference type="SMART" id="SM01390"/>
    </source>
</evidence>
<comment type="similarity">
    <text evidence="1 7 8">Belongs to the universal ribosomal protein uS4 family.</text>
</comment>
<dbReference type="Proteomes" id="UP000262583">
    <property type="component" value="Chromosome"/>
</dbReference>
<feature type="domain" description="Small ribosomal subunit protein uS4 N-terminal" evidence="10">
    <location>
        <begin position="3"/>
        <end position="97"/>
    </location>
</feature>
<protein>
    <recommendedName>
        <fullName evidence="6 7">Small ribosomal subunit protein uS4</fullName>
    </recommendedName>
</protein>
<dbReference type="Gene3D" id="3.10.290.10">
    <property type="entry name" value="RNA-binding S4 domain"/>
    <property type="match status" value="1"/>
</dbReference>
<organism evidence="11 12">
    <name type="scientific">Sumerlaea chitinivorans</name>
    <dbReference type="NCBI Taxonomy" id="2250252"/>
    <lineage>
        <taxon>Bacteria</taxon>
        <taxon>Candidatus Sumerlaeota</taxon>
        <taxon>Candidatus Sumerlaeia</taxon>
        <taxon>Candidatus Sumerlaeales</taxon>
        <taxon>Candidatus Sumerlaeaceae</taxon>
        <taxon>Candidatus Sumerlaea</taxon>
    </lineage>
</organism>
<dbReference type="InterPro" id="IPR022801">
    <property type="entry name" value="Ribosomal_uS4"/>
</dbReference>
<dbReference type="CDD" id="cd00165">
    <property type="entry name" value="S4"/>
    <property type="match status" value="1"/>
</dbReference>
<evidence type="ECO:0000256" key="5">
    <source>
        <dbReference type="ARBA" id="ARBA00023274"/>
    </source>
</evidence>
<name>A0A2Z4Y4S2_SUMC1</name>
<evidence type="ECO:0000256" key="2">
    <source>
        <dbReference type="ARBA" id="ARBA00022730"/>
    </source>
</evidence>
<keyword evidence="2 7" id="KW-0699">rRNA-binding</keyword>
<dbReference type="AlphaFoldDB" id="A0A2Z4Y4S2"/>
<dbReference type="PANTHER" id="PTHR11831:SF4">
    <property type="entry name" value="SMALL RIBOSOMAL SUBUNIT PROTEIN US4M"/>
    <property type="match status" value="1"/>
</dbReference>
<proteinExistence type="inferred from homology"/>
<dbReference type="EMBL" id="CP030759">
    <property type="protein sequence ID" value="AXA36144.1"/>
    <property type="molecule type" value="Genomic_DNA"/>
</dbReference>
<dbReference type="SMART" id="SM01390">
    <property type="entry name" value="Ribosomal_S4"/>
    <property type="match status" value="1"/>
</dbReference>
<evidence type="ECO:0000256" key="4">
    <source>
        <dbReference type="ARBA" id="ARBA00022980"/>
    </source>
</evidence>
<dbReference type="FunFam" id="1.10.1050.10:FF:000001">
    <property type="entry name" value="30S ribosomal protein S4"/>
    <property type="match status" value="1"/>
</dbReference>
<dbReference type="HAMAP" id="MF_01306_B">
    <property type="entry name" value="Ribosomal_uS4_B"/>
    <property type="match status" value="1"/>
</dbReference>
<evidence type="ECO:0000256" key="8">
    <source>
        <dbReference type="RuleBase" id="RU003699"/>
    </source>
</evidence>
<accession>A0A2Z4Y4S2</accession>
<dbReference type="Gene3D" id="1.10.1050.10">
    <property type="entry name" value="Ribosomal Protein S4 Delta 41, Chain A, domain 1"/>
    <property type="match status" value="1"/>
</dbReference>
<dbReference type="KEGG" id="schv:BRCON_1367"/>
<evidence type="ECO:0000256" key="7">
    <source>
        <dbReference type="HAMAP-Rule" id="MF_01306"/>
    </source>
</evidence>
<keyword evidence="5 7" id="KW-0687">Ribonucleoprotein</keyword>
<evidence type="ECO:0000256" key="1">
    <source>
        <dbReference type="ARBA" id="ARBA00007465"/>
    </source>
</evidence>
<dbReference type="Pfam" id="PF01479">
    <property type="entry name" value="S4"/>
    <property type="match status" value="1"/>
</dbReference>
<evidence type="ECO:0000313" key="11">
    <source>
        <dbReference type="EMBL" id="AXA36144.1"/>
    </source>
</evidence>
<dbReference type="GO" id="GO:0019843">
    <property type="term" value="F:rRNA binding"/>
    <property type="evidence" value="ECO:0007669"/>
    <property type="project" value="UniProtKB-UniRule"/>
</dbReference>
<dbReference type="InterPro" id="IPR002942">
    <property type="entry name" value="S4_RNA-bd"/>
</dbReference>
<comment type="function">
    <text evidence="7">With S5 and S12 plays an important role in translational accuracy.</text>
</comment>
<dbReference type="FunFam" id="3.10.290.10:FF:000001">
    <property type="entry name" value="30S ribosomal protein S4"/>
    <property type="match status" value="1"/>
</dbReference>
<evidence type="ECO:0000259" key="9">
    <source>
        <dbReference type="SMART" id="SM00363"/>
    </source>
</evidence>
<gene>
    <name evidence="7" type="primary">rpsD</name>
    <name evidence="11" type="ORF">BRCON_1367</name>
</gene>
<reference evidence="11 12" key="1">
    <citation type="submission" date="2018-05" db="EMBL/GenBank/DDBJ databases">
        <title>A metagenomic window into the 2 km-deep terrestrial subsurface aquifer revealed taxonomically and functionally diverse microbial community comprising novel uncultured bacterial lineages.</title>
        <authorList>
            <person name="Kadnikov V.V."/>
            <person name="Mardanov A.V."/>
            <person name="Beletsky A.V."/>
            <person name="Banks D."/>
            <person name="Pimenov N.V."/>
            <person name="Frank Y.A."/>
            <person name="Karnachuk O.V."/>
            <person name="Ravin N.V."/>
        </authorList>
    </citation>
    <scope>NUCLEOTIDE SEQUENCE [LARGE SCALE GENOMIC DNA]</scope>
    <source>
        <strain evidence="11">BY</strain>
    </source>
</reference>
<dbReference type="NCBIfam" id="NF003717">
    <property type="entry name" value="PRK05327.1"/>
    <property type="match status" value="1"/>
</dbReference>
<dbReference type="SUPFAM" id="SSF55174">
    <property type="entry name" value="Alpha-L RNA-binding motif"/>
    <property type="match status" value="1"/>
</dbReference>
<dbReference type="Pfam" id="PF00163">
    <property type="entry name" value="Ribosomal_S4"/>
    <property type="match status" value="1"/>
</dbReference>
<dbReference type="PANTHER" id="PTHR11831">
    <property type="entry name" value="30S 40S RIBOSOMAL PROTEIN"/>
    <property type="match status" value="1"/>
</dbReference>
<comment type="subunit">
    <text evidence="7">Part of the 30S ribosomal subunit. Contacts protein S5. The interaction surface between S4 and S5 is involved in control of translational fidelity.</text>
</comment>
<dbReference type="GO" id="GO:0042274">
    <property type="term" value="P:ribosomal small subunit biogenesis"/>
    <property type="evidence" value="ECO:0007669"/>
    <property type="project" value="TreeGrafter"/>
</dbReference>
<dbReference type="InterPro" id="IPR036986">
    <property type="entry name" value="S4_RNA-bd_sf"/>
</dbReference>
<dbReference type="GO" id="GO:0006412">
    <property type="term" value="P:translation"/>
    <property type="evidence" value="ECO:0007669"/>
    <property type="project" value="UniProtKB-UniRule"/>
</dbReference>
<dbReference type="InterPro" id="IPR001912">
    <property type="entry name" value="Ribosomal_uS4_N"/>
</dbReference>
<dbReference type="InterPro" id="IPR005709">
    <property type="entry name" value="Ribosomal_uS4_bac-type"/>
</dbReference>
<dbReference type="GO" id="GO:0015935">
    <property type="term" value="C:small ribosomal subunit"/>
    <property type="evidence" value="ECO:0007669"/>
    <property type="project" value="InterPro"/>
</dbReference>
<evidence type="ECO:0000256" key="6">
    <source>
        <dbReference type="ARBA" id="ARBA00035254"/>
    </source>
</evidence>
<dbReference type="GO" id="GO:0003735">
    <property type="term" value="F:structural constituent of ribosome"/>
    <property type="evidence" value="ECO:0007669"/>
    <property type="project" value="InterPro"/>
</dbReference>
<sequence length="208" mass="24329">MARYIDAKCRLCRREGEKLFLKGARCVSSKCAIEKRNYPPGQHGQNRVKLSTYGQQLREKQKAKRIYGILERQFRRYFALADRYRGVTGTVLLQLLERRLDNIVYRLGLAASRAQARQLVRHGHFLVNGRRVDIPSYLVKPGEAIQVREKSRNLKVIVENIEEAAKRPLLQWLEWNPETWTGRMLAIPSREDIPVTINEQRIVELYSK</sequence>